<name>A0A8H5D842_9AGAR</name>
<accession>A0A8H5D842</accession>
<feature type="region of interest" description="Disordered" evidence="1">
    <location>
        <begin position="20"/>
        <end position="59"/>
    </location>
</feature>
<comment type="caution">
    <text evidence="2">The sequence shown here is derived from an EMBL/GenBank/DDBJ whole genome shotgun (WGS) entry which is preliminary data.</text>
</comment>
<evidence type="ECO:0000313" key="3">
    <source>
        <dbReference type="Proteomes" id="UP000559256"/>
    </source>
</evidence>
<dbReference type="Proteomes" id="UP000559256">
    <property type="component" value="Unassembled WGS sequence"/>
</dbReference>
<feature type="region of interest" description="Disordered" evidence="1">
    <location>
        <begin position="372"/>
        <end position="446"/>
    </location>
</feature>
<organism evidence="2 3">
    <name type="scientific">Tetrapyrgos nigripes</name>
    <dbReference type="NCBI Taxonomy" id="182062"/>
    <lineage>
        <taxon>Eukaryota</taxon>
        <taxon>Fungi</taxon>
        <taxon>Dikarya</taxon>
        <taxon>Basidiomycota</taxon>
        <taxon>Agaricomycotina</taxon>
        <taxon>Agaricomycetes</taxon>
        <taxon>Agaricomycetidae</taxon>
        <taxon>Agaricales</taxon>
        <taxon>Marasmiineae</taxon>
        <taxon>Marasmiaceae</taxon>
        <taxon>Tetrapyrgos</taxon>
    </lineage>
</organism>
<dbReference type="AlphaFoldDB" id="A0A8H5D842"/>
<proteinExistence type="predicted"/>
<reference evidence="2 3" key="1">
    <citation type="journal article" date="2020" name="ISME J.">
        <title>Uncovering the hidden diversity of litter-decomposition mechanisms in mushroom-forming fungi.</title>
        <authorList>
            <person name="Floudas D."/>
            <person name="Bentzer J."/>
            <person name="Ahren D."/>
            <person name="Johansson T."/>
            <person name="Persson P."/>
            <person name="Tunlid A."/>
        </authorList>
    </citation>
    <scope>NUCLEOTIDE SEQUENCE [LARGE SCALE GENOMIC DNA]</scope>
    <source>
        <strain evidence="2 3">CBS 291.85</strain>
    </source>
</reference>
<feature type="compositionally biased region" description="Low complexity" evidence="1">
    <location>
        <begin position="179"/>
        <end position="200"/>
    </location>
</feature>
<evidence type="ECO:0000313" key="2">
    <source>
        <dbReference type="EMBL" id="KAF5354466.1"/>
    </source>
</evidence>
<dbReference type="EMBL" id="JAACJM010000059">
    <property type="protein sequence ID" value="KAF5354466.1"/>
    <property type="molecule type" value="Genomic_DNA"/>
</dbReference>
<sequence>MGETVGVVWGEGMVEWANANSNSEARSNGYGYETGKVFEGPHPSNPANDPSFPPTSSNWNWNHETGSSWSPYDPSYNPHNHWNNVPLRAGDYLPAKGVEGFEFTSSRLKPKNSKQPTPPSPRCHTLNLTSALTHLRPLLIERYLYMRGRMGGGMGLDSTHTSSERKIGRIELKLVSRGTPQQPLSSPSPSSSTAPPPSEVSCVEVVPKEQQLKLGSICVRGGYFEEKESVDGGMKLERGCGGGLGCCSRFRGGWKSARREGKGEGEGALSKDGNLEKLKVFVEDTLRLEADKDKKAKSEEDDTSTTPTSLSTLLSPFALSHSHPDSDSDSLTLPLPPKIVITYLSRQPSPKRKLDRESHEGLVRALEELVERRNREREERMRMRTKKGNGNGVHLDPHLRPHRDDDDTSFPETDPQNQNQNQNKTKTTDAPPPPPSTSNPNGNSST</sequence>
<evidence type="ECO:0000256" key="1">
    <source>
        <dbReference type="SAM" id="MobiDB-lite"/>
    </source>
</evidence>
<feature type="compositionally biased region" description="Basic and acidic residues" evidence="1">
    <location>
        <begin position="395"/>
        <end position="405"/>
    </location>
</feature>
<feature type="region of interest" description="Disordered" evidence="1">
    <location>
        <begin position="292"/>
        <end position="311"/>
    </location>
</feature>
<feature type="region of interest" description="Disordered" evidence="1">
    <location>
        <begin position="103"/>
        <end position="125"/>
    </location>
</feature>
<gene>
    <name evidence="2" type="ORF">D9758_012419</name>
</gene>
<feature type="region of interest" description="Disordered" evidence="1">
    <location>
        <begin position="175"/>
        <end position="200"/>
    </location>
</feature>
<keyword evidence="3" id="KW-1185">Reference proteome</keyword>
<protein>
    <submittedName>
        <fullName evidence="2">Uncharacterized protein</fullName>
    </submittedName>
</protein>
<feature type="compositionally biased region" description="Low complexity" evidence="1">
    <location>
        <begin position="416"/>
        <end position="429"/>
    </location>
</feature>
<feature type="compositionally biased region" description="Basic and acidic residues" evidence="1">
    <location>
        <begin position="372"/>
        <end position="382"/>
    </location>
</feature>